<evidence type="ECO:0000313" key="4">
    <source>
        <dbReference type="Proteomes" id="UP000316096"/>
    </source>
</evidence>
<sequence length="142" mass="14989">MTAATWRPHWPRIIPYVLAAVVVVGMVVLAVAMPSNWGLGDRIGFVVIGLIVAGILHMLGRSRVVADDSGLTIVNALRTHEYEWAEVLGVTMAEGAPWPTLDLADGSVVPAMGIQASDGDRAHRAVAELAAMVRARGEAAEA</sequence>
<evidence type="ECO:0000259" key="2">
    <source>
        <dbReference type="Pfam" id="PF10756"/>
    </source>
</evidence>
<accession>A0A543CC05</accession>
<dbReference type="RefSeq" id="WP_246121275.1">
    <property type="nucleotide sequence ID" value="NZ_VFOZ01000001.1"/>
</dbReference>
<feature type="transmembrane region" description="Helical" evidence="1">
    <location>
        <begin position="43"/>
        <end position="60"/>
    </location>
</feature>
<keyword evidence="1" id="KW-1133">Transmembrane helix</keyword>
<evidence type="ECO:0000256" key="1">
    <source>
        <dbReference type="SAM" id="Phobius"/>
    </source>
</evidence>
<reference evidence="3 4" key="1">
    <citation type="submission" date="2019-06" db="EMBL/GenBank/DDBJ databases">
        <title>Sequencing the genomes of 1000 actinobacteria strains.</title>
        <authorList>
            <person name="Klenk H.-P."/>
        </authorList>
    </citation>
    <scope>NUCLEOTIDE SEQUENCE [LARGE SCALE GENOMIC DNA]</scope>
    <source>
        <strain evidence="3 4">DSM 102200</strain>
    </source>
</reference>
<proteinExistence type="predicted"/>
<evidence type="ECO:0000313" key="3">
    <source>
        <dbReference type="EMBL" id="TQL94622.1"/>
    </source>
</evidence>
<feature type="transmembrane region" description="Helical" evidence="1">
    <location>
        <begin position="13"/>
        <end position="31"/>
    </location>
</feature>
<dbReference type="AlphaFoldDB" id="A0A543CC05"/>
<feature type="domain" description="Low molecular weight protein antigen 6 PH" evidence="2">
    <location>
        <begin position="61"/>
        <end position="129"/>
    </location>
</feature>
<dbReference type="EMBL" id="VFOZ01000001">
    <property type="protein sequence ID" value="TQL94622.1"/>
    <property type="molecule type" value="Genomic_DNA"/>
</dbReference>
<organism evidence="3 4">
    <name type="scientific">Actinoallomurus bryophytorum</name>
    <dbReference type="NCBI Taxonomy" id="1490222"/>
    <lineage>
        <taxon>Bacteria</taxon>
        <taxon>Bacillati</taxon>
        <taxon>Actinomycetota</taxon>
        <taxon>Actinomycetes</taxon>
        <taxon>Streptosporangiales</taxon>
        <taxon>Thermomonosporaceae</taxon>
        <taxon>Actinoallomurus</taxon>
    </lineage>
</organism>
<keyword evidence="4" id="KW-1185">Reference proteome</keyword>
<gene>
    <name evidence="3" type="ORF">FB559_0100</name>
</gene>
<comment type="caution">
    <text evidence="3">The sequence shown here is derived from an EMBL/GenBank/DDBJ whole genome shotgun (WGS) entry which is preliminary data.</text>
</comment>
<dbReference type="InterPro" id="IPR019692">
    <property type="entry name" value="CFP-6_PH"/>
</dbReference>
<dbReference type="Pfam" id="PF10756">
    <property type="entry name" value="bPH_6"/>
    <property type="match status" value="1"/>
</dbReference>
<keyword evidence="1" id="KW-0812">Transmembrane</keyword>
<protein>
    <submittedName>
        <fullName evidence="3">PH (Pleckstrin Homology) domain-containing protein</fullName>
    </submittedName>
</protein>
<name>A0A543CC05_9ACTN</name>
<dbReference type="Proteomes" id="UP000316096">
    <property type="component" value="Unassembled WGS sequence"/>
</dbReference>
<keyword evidence="1" id="KW-0472">Membrane</keyword>